<sequence length="187" mass="21632">MARQEEGTNVSWEAEQLKFHMLVLSALALNYCMFDNTLFSNYDFHAVLHKLSMANLVLEAVVVSKLCVHKKCVVWVACNLFLLLANERIKTTLAGNWHLRQNKMAWSKDCGHVVVFVSLDHLSIQYYGNNGDCLVHALPEILMDMREEFYYEVVLESDSGSGRRLVPCGLRWSKSLKFWKQYISVFY</sequence>
<proteinExistence type="predicted"/>
<dbReference type="VEuPathDB" id="AmoebaDB:ACA1_397840"/>
<dbReference type="GeneID" id="14923851"/>
<dbReference type="RefSeq" id="XP_004351665.1">
    <property type="nucleotide sequence ID" value="XM_004351613.1"/>
</dbReference>
<evidence type="ECO:0000313" key="1">
    <source>
        <dbReference type="EMBL" id="ELR22888.1"/>
    </source>
</evidence>
<name>L8HDP4_ACACF</name>
<dbReference type="KEGG" id="acan:ACA1_397840"/>
<dbReference type="EMBL" id="KB007869">
    <property type="protein sequence ID" value="ELR22888.1"/>
    <property type="molecule type" value="Genomic_DNA"/>
</dbReference>
<gene>
    <name evidence="1" type="ORF">ACA1_397840</name>
</gene>
<dbReference type="Proteomes" id="UP000011083">
    <property type="component" value="Unassembled WGS sequence"/>
</dbReference>
<accession>L8HDP4</accession>
<evidence type="ECO:0000313" key="2">
    <source>
        <dbReference type="Proteomes" id="UP000011083"/>
    </source>
</evidence>
<keyword evidence="2" id="KW-1185">Reference proteome</keyword>
<dbReference type="AlphaFoldDB" id="L8HDP4"/>
<protein>
    <submittedName>
        <fullName evidence="1">Uncharacterized protein</fullName>
    </submittedName>
</protein>
<reference evidence="1 2" key="1">
    <citation type="journal article" date="2013" name="Genome Biol.">
        <title>Genome of Acanthamoeba castellanii highlights extensive lateral gene transfer and early evolution of tyrosine kinase signaling.</title>
        <authorList>
            <person name="Clarke M."/>
            <person name="Lohan A.J."/>
            <person name="Liu B."/>
            <person name="Lagkouvardos I."/>
            <person name="Roy S."/>
            <person name="Zafar N."/>
            <person name="Bertelli C."/>
            <person name="Schilde C."/>
            <person name="Kianianmomeni A."/>
            <person name="Burglin T.R."/>
            <person name="Frech C."/>
            <person name="Turcotte B."/>
            <person name="Kopec K.O."/>
            <person name="Synnott J.M."/>
            <person name="Choo C."/>
            <person name="Paponov I."/>
            <person name="Finkler A."/>
            <person name="Soon Heng Tan C."/>
            <person name="Hutchins A.P."/>
            <person name="Weinmeier T."/>
            <person name="Rattei T."/>
            <person name="Chu J.S."/>
            <person name="Gimenez G."/>
            <person name="Irimia M."/>
            <person name="Rigden D.J."/>
            <person name="Fitzpatrick D.A."/>
            <person name="Lorenzo-Morales J."/>
            <person name="Bateman A."/>
            <person name="Chiu C.H."/>
            <person name="Tang P."/>
            <person name="Hegemann P."/>
            <person name="Fromm H."/>
            <person name="Raoult D."/>
            <person name="Greub G."/>
            <person name="Miranda-Saavedra D."/>
            <person name="Chen N."/>
            <person name="Nash P."/>
            <person name="Ginger M.L."/>
            <person name="Horn M."/>
            <person name="Schaap P."/>
            <person name="Caler L."/>
            <person name="Loftus B."/>
        </authorList>
    </citation>
    <scope>NUCLEOTIDE SEQUENCE [LARGE SCALE GENOMIC DNA]</scope>
    <source>
        <strain evidence="1 2">Neff</strain>
    </source>
</reference>
<organism evidence="1 2">
    <name type="scientific">Acanthamoeba castellanii (strain ATCC 30010 / Neff)</name>
    <dbReference type="NCBI Taxonomy" id="1257118"/>
    <lineage>
        <taxon>Eukaryota</taxon>
        <taxon>Amoebozoa</taxon>
        <taxon>Discosea</taxon>
        <taxon>Longamoebia</taxon>
        <taxon>Centramoebida</taxon>
        <taxon>Acanthamoebidae</taxon>
        <taxon>Acanthamoeba</taxon>
    </lineage>
</organism>